<name>A0ABM0UVT7_CAMSA</name>
<reference evidence="8" key="1">
    <citation type="journal article" date="2014" name="Nat. Commun.">
        <title>The emerging biofuel crop Camelina sativa retains a highly undifferentiated hexaploid genome structure.</title>
        <authorList>
            <person name="Kagale S."/>
            <person name="Koh C."/>
            <person name="Nixon J."/>
            <person name="Bollina V."/>
            <person name="Clarke W.E."/>
            <person name="Tuteja R."/>
            <person name="Spillane C."/>
            <person name="Robinson S.J."/>
            <person name="Links M.G."/>
            <person name="Clarke C."/>
            <person name="Higgins E.E."/>
            <person name="Huebert T."/>
            <person name="Sharpe A.G."/>
            <person name="Parkin I.A."/>
        </authorList>
    </citation>
    <scope>NUCLEOTIDE SEQUENCE [LARGE SCALE GENOMIC DNA]</scope>
    <source>
        <strain evidence="8">cv. DH55</strain>
    </source>
</reference>
<organism evidence="8 9">
    <name type="scientific">Camelina sativa</name>
    <name type="common">False flax</name>
    <name type="synonym">Myagrum sativum</name>
    <dbReference type="NCBI Taxonomy" id="90675"/>
    <lineage>
        <taxon>Eukaryota</taxon>
        <taxon>Viridiplantae</taxon>
        <taxon>Streptophyta</taxon>
        <taxon>Embryophyta</taxon>
        <taxon>Tracheophyta</taxon>
        <taxon>Spermatophyta</taxon>
        <taxon>Magnoliopsida</taxon>
        <taxon>eudicotyledons</taxon>
        <taxon>Gunneridae</taxon>
        <taxon>Pentapetalae</taxon>
        <taxon>rosids</taxon>
        <taxon>malvids</taxon>
        <taxon>Brassicales</taxon>
        <taxon>Brassicaceae</taxon>
        <taxon>Camelineae</taxon>
        <taxon>Camelina</taxon>
    </lineage>
</organism>
<dbReference type="SMART" id="SM00380">
    <property type="entry name" value="AP2"/>
    <property type="match status" value="1"/>
</dbReference>
<keyword evidence="3" id="KW-0238">DNA-binding</keyword>
<evidence type="ECO:0000259" key="7">
    <source>
        <dbReference type="PROSITE" id="PS51032"/>
    </source>
</evidence>
<dbReference type="Proteomes" id="UP000694864">
    <property type="component" value="Chromosome 12"/>
</dbReference>
<dbReference type="Pfam" id="PF00847">
    <property type="entry name" value="AP2"/>
    <property type="match status" value="1"/>
</dbReference>
<evidence type="ECO:0000313" key="9">
    <source>
        <dbReference type="RefSeq" id="XP_010447086.1"/>
    </source>
</evidence>
<evidence type="ECO:0000256" key="3">
    <source>
        <dbReference type="ARBA" id="ARBA00023125"/>
    </source>
</evidence>
<accession>A0ABM0UVT7</accession>
<gene>
    <name evidence="9" type="primary">LOC104729783</name>
</gene>
<reference evidence="9" key="2">
    <citation type="submission" date="2025-08" db="UniProtKB">
        <authorList>
            <consortium name="RefSeq"/>
        </authorList>
    </citation>
    <scope>IDENTIFICATION</scope>
    <source>
        <tissue evidence="9">Leaf</tissue>
    </source>
</reference>
<dbReference type="CDD" id="cd00018">
    <property type="entry name" value="AP2"/>
    <property type="match status" value="1"/>
</dbReference>
<dbReference type="SUPFAM" id="SSF54171">
    <property type="entry name" value="DNA-binding domain"/>
    <property type="match status" value="1"/>
</dbReference>
<dbReference type="RefSeq" id="XP_010447086.1">
    <property type="nucleotide sequence ID" value="XM_010448784.2"/>
</dbReference>
<dbReference type="PANTHER" id="PTHR31190:SF181">
    <property type="entry name" value="OS02G0764700 PROTEIN"/>
    <property type="match status" value="1"/>
</dbReference>
<comment type="subcellular location">
    <subcellularLocation>
        <location evidence="1">Nucleus</location>
    </subcellularLocation>
</comment>
<proteinExistence type="inferred from homology"/>
<evidence type="ECO:0000313" key="8">
    <source>
        <dbReference type="Proteomes" id="UP000694864"/>
    </source>
</evidence>
<keyword evidence="5" id="KW-0539">Nucleus</keyword>
<dbReference type="GeneID" id="104729783"/>
<sequence>MNYLNNRTEFVGAPASNRIHYQKEQLSPEQELSVIVSALQHVMSGENDTTPFQGFSGDSTVISAGMPRSVSDTCQVCRIEGCLGCDYFFTPKQSIEKNQQEEEITSGSRRESSAAVATAAKKVEGGGKIRKRKNKKNGFRGVRQRPWGKFAAEIRDPKRATRVWLGTFETAEDAARAYDKAAIGFRGPRAKLNFPFVDYTSSVSSPVAVDDIGANASVSASASVSVTDSVEAEQWRRGEGGGDCNMEEWMNMMMMMDFGNGDSSDSGNTIADMFQ</sequence>
<dbReference type="PANTHER" id="PTHR31190">
    <property type="entry name" value="DNA-BINDING DOMAIN"/>
    <property type="match status" value="1"/>
</dbReference>
<feature type="domain" description="AP2/ERF" evidence="7">
    <location>
        <begin position="138"/>
        <end position="195"/>
    </location>
</feature>
<evidence type="ECO:0000256" key="2">
    <source>
        <dbReference type="ARBA" id="ARBA00023015"/>
    </source>
</evidence>
<keyword evidence="2" id="KW-0805">Transcription regulation</keyword>
<keyword evidence="4" id="KW-0804">Transcription</keyword>
<evidence type="ECO:0000256" key="1">
    <source>
        <dbReference type="ARBA" id="ARBA00004123"/>
    </source>
</evidence>
<dbReference type="Gene3D" id="3.30.730.10">
    <property type="entry name" value="AP2/ERF domain"/>
    <property type="match status" value="1"/>
</dbReference>
<evidence type="ECO:0000256" key="5">
    <source>
        <dbReference type="ARBA" id="ARBA00023242"/>
    </source>
</evidence>
<evidence type="ECO:0000256" key="4">
    <source>
        <dbReference type="ARBA" id="ARBA00023163"/>
    </source>
</evidence>
<dbReference type="PRINTS" id="PR00367">
    <property type="entry name" value="ETHRSPELEMNT"/>
</dbReference>
<dbReference type="InterPro" id="IPR036955">
    <property type="entry name" value="AP2/ERF_dom_sf"/>
</dbReference>
<dbReference type="InterPro" id="IPR016177">
    <property type="entry name" value="DNA-bd_dom_sf"/>
</dbReference>
<dbReference type="PROSITE" id="PS51032">
    <property type="entry name" value="AP2_ERF"/>
    <property type="match status" value="1"/>
</dbReference>
<protein>
    <submittedName>
        <fullName evidence="9">Ethylene-responsive transcription factor ERF109-like</fullName>
    </submittedName>
</protein>
<evidence type="ECO:0000256" key="6">
    <source>
        <dbReference type="ARBA" id="ARBA00024343"/>
    </source>
</evidence>
<keyword evidence="8" id="KW-1185">Reference proteome</keyword>
<dbReference type="InterPro" id="IPR001471">
    <property type="entry name" value="AP2/ERF_dom"/>
</dbReference>
<dbReference type="InterPro" id="IPR044808">
    <property type="entry name" value="ERF_plant"/>
</dbReference>
<comment type="similarity">
    <text evidence="6">Belongs to the AP2/ERF transcription factor family. ERF subfamily.</text>
</comment>